<dbReference type="GO" id="GO:0009898">
    <property type="term" value="C:cytoplasmic side of plasma membrane"/>
    <property type="evidence" value="ECO:0007669"/>
    <property type="project" value="TreeGrafter"/>
</dbReference>
<evidence type="ECO:0000313" key="4">
    <source>
        <dbReference type="EMBL" id="AYF97153.1"/>
    </source>
</evidence>
<protein>
    <submittedName>
        <fullName evidence="4">Regulator</fullName>
    </submittedName>
</protein>
<dbReference type="OrthoDB" id="3217709at2"/>
<reference evidence="5" key="1">
    <citation type="submission" date="2018-09" db="EMBL/GenBank/DDBJ databases">
        <title>Genome sequencing of strain 2DFWR-13.</title>
        <authorList>
            <person name="Heo J."/>
            <person name="Kim S.-J."/>
            <person name="Kwon S.-W."/>
        </authorList>
    </citation>
    <scope>NUCLEOTIDE SEQUENCE [LARGE SCALE GENOMIC DNA]</scope>
    <source>
        <strain evidence="5">2DFWR-13</strain>
    </source>
</reference>
<dbReference type="GO" id="GO:0005829">
    <property type="term" value="C:cytosol"/>
    <property type="evidence" value="ECO:0007669"/>
    <property type="project" value="TreeGrafter"/>
</dbReference>
<organism evidence="4 5">
    <name type="scientific">Protaetiibacter intestinalis</name>
    <dbReference type="NCBI Taxonomy" id="2419774"/>
    <lineage>
        <taxon>Bacteria</taxon>
        <taxon>Bacillati</taxon>
        <taxon>Actinomycetota</taxon>
        <taxon>Actinomycetes</taxon>
        <taxon>Micrococcales</taxon>
        <taxon>Microbacteriaceae</taxon>
        <taxon>Protaetiibacter</taxon>
    </lineage>
</organism>
<dbReference type="PANTHER" id="PTHR43384:SF6">
    <property type="entry name" value="SEPTUM SITE-DETERMINING PROTEIN MIND HOMOLOG, CHLOROPLASTIC"/>
    <property type="match status" value="1"/>
</dbReference>
<dbReference type="Gene3D" id="3.40.50.300">
    <property type="entry name" value="P-loop containing nucleotide triphosphate hydrolases"/>
    <property type="match status" value="1"/>
</dbReference>
<feature type="domain" description="CobQ/CobB/MinD/ParA nucleotide binding" evidence="3">
    <location>
        <begin position="194"/>
        <end position="420"/>
    </location>
</feature>
<dbReference type="SUPFAM" id="SSF52540">
    <property type="entry name" value="P-loop containing nucleoside triphosphate hydrolases"/>
    <property type="match status" value="1"/>
</dbReference>
<keyword evidence="1" id="KW-0547">Nucleotide-binding</keyword>
<dbReference type="EMBL" id="CP032630">
    <property type="protein sequence ID" value="AYF97153.1"/>
    <property type="molecule type" value="Genomic_DNA"/>
</dbReference>
<name>A0A387B412_9MICO</name>
<dbReference type="InterPro" id="IPR002586">
    <property type="entry name" value="CobQ/CobB/MinD/ParA_Nub-bd_dom"/>
</dbReference>
<dbReference type="GO" id="GO:0005524">
    <property type="term" value="F:ATP binding"/>
    <property type="evidence" value="ECO:0007669"/>
    <property type="project" value="UniProtKB-KW"/>
</dbReference>
<gene>
    <name evidence="4" type="ORF">D7I47_02100</name>
</gene>
<evidence type="ECO:0000313" key="5">
    <source>
        <dbReference type="Proteomes" id="UP000278886"/>
    </source>
</evidence>
<dbReference type="GO" id="GO:0016887">
    <property type="term" value="F:ATP hydrolysis activity"/>
    <property type="evidence" value="ECO:0007669"/>
    <property type="project" value="TreeGrafter"/>
</dbReference>
<dbReference type="PANTHER" id="PTHR43384">
    <property type="entry name" value="SEPTUM SITE-DETERMINING PROTEIN MIND HOMOLOG, CHLOROPLASTIC-RELATED"/>
    <property type="match status" value="1"/>
</dbReference>
<dbReference type="KEGG" id="lyd:D7I47_02100"/>
<proteinExistence type="predicted"/>
<keyword evidence="2" id="KW-0067">ATP-binding</keyword>
<dbReference type="Pfam" id="PF01656">
    <property type="entry name" value="CbiA"/>
    <property type="match status" value="1"/>
</dbReference>
<sequence>MPSWCASSRRRGSSRAARVAPSRCSCPAAGWPASCRRRPTATCSPWCPPVCRSGAEVKVALALPLDDERRLTASAGFHGHEVVAVCSGGDELAVRIAQVPVELAVVAATPEHLTPRLVESADLLGVRMLVVADDATARRHAERTGIIDAVDGPADWALLGGGAPAVAAAPAAPDDAALPPVPISTARRPGVVLAVWGPHGAPGRTSIAIGLAAEFAAAGLRVVLADADTHAAAVAPALGLLDEAPGFAAACRLAGIGGLDETQFERLAQPHRASRHPFRVLTGIGRPSRWPELGEERVAGVLAAARACCDVLVVDLGASLERDEELAADVVTARRNAAALEVLRHADRVVAVAAGDPVGIARFLRSHAELGELVEPDRIEIVVNKVRASAIGLNPGGQLRQTLARFGGIEDAVLVPWDPAAFDAAVLSGRAIADAAPRSAARAGIRELATRLVPTPAAAGVRGRRGRRLA</sequence>
<dbReference type="InterPro" id="IPR050625">
    <property type="entry name" value="ParA/MinD_ATPase"/>
</dbReference>
<keyword evidence="5" id="KW-1185">Reference proteome</keyword>
<accession>A0A387B412</accession>
<evidence type="ECO:0000256" key="1">
    <source>
        <dbReference type="ARBA" id="ARBA00022741"/>
    </source>
</evidence>
<dbReference type="Proteomes" id="UP000278886">
    <property type="component" value="Chromosome"/>
</dbReference>
<dbReference type="InterPro" id="IPR027417">
    <property type="entry name" value="P-loop_NTPase"/>
</dbReference>
<dbReference type="GO" id="GO:0051782">
    <property type="term" value="P:negative regulation of cell division"/>
    <property type="evidence" value="ECO:0007669"/>
    <property type="project" value="TreeGrafter"/>
</dbReference>
<evidence type="ECO:0000259" key="3">
    <source>
        <dbReference type="Pfam" id="PF01656"/>
    </source>
</evidence>
<evidence type="ECO:0000256" key="2">
    <source>
        <dbReference type="ARBA" id="ARBA00022840"/>
    </source>
</evidence>
<dbReference type="AlphaFoldDB" id="A0A387B412"/>